<dbReference type="GO" id="GO:0008270">
    <property type="term" value="F:zinc ion binding"/>
    <property type="evidence" value="ECO:0007669"/>
    <property type="project" value="UniProtKB-KW"/>
</dbReference>
<accession>A0A385AH15</accession>
<dbReference type="GO" id="GO:0042025">
    <property type="term" value="C:host cell nucleus"/>
    <property type="evidence" value="ECO:0007669"/>
    <property type="project" value="UniProtKB-SubCell"/>
</dbReference>
<keyword evidence="4 16" id="KW-0945">Host-virus interaction</keyword>
<dbReference type="GO" id="GO:0030430">
    <property type="term" value="C:host cell cytoplasm"/>
    <property type="evidence" value="ECO:0007669"/>
    <property type="project" value="UniProtKB-SubCell"/>
</dbReference>
<dbReference type="Gene3D" id="3.30.240.40">
    <property type="entry name" value="E6 early regulatory protein"/>
    <property type="match status" value="2"/>
</dbReference>
<feature type="zinc finger region" evidence="16">
    <location>
        <begin position="27"/>
        <end position="63"/>
    </location>
</feature>
<comment type="subunit">
    <text evidence="16">Forms homodimers. Interacts with ubiquitin-protein ligase UBE3A/E6-AP; this interaction stimulates UBE3A ubiquitin activity. Interacts with host BAK1.</text>
</comment>
<keyword evidence="5 16" id="KW-1090">Inhibition of host innate immune response by virus</keyword>
<dbReference type="GeneID" id="41702627"/>
<dbReference type="RefSeq" id="YP_009551986.1">
    <property type="nucleotide sequence ID" value="NC_040569.1"/>
</dbReference>
<keyword evidence="8 16" id="KW-0862">Zinc</keyword>
<dbReference type="GO" id="GO:0052150">
    <property type="term" value="P:symbiont-mediated perturbation of host apoptosis"/>
    <property type="evidence" value="ECO:0007669"/>
    <property type="project" value="UniProtKB-KW"/>
</dbReference>
<evidence type="ECO:0000256" key="6">
    <source>
        <dbReference type="ARBA" id="ARBA00022723"/>
    </source>
</evidence>
<sequence>MDSPRPLTIPDYCSAFGFAISEVKIPCLFCNYYMSLQDVGNFDLKGLQLVWKTDYCYGVCTPCLRATAKYEEENYHQCSVGPLWVETLAEKSLLSLCIRCLLCLKLLDCAEKYQHIPLREPFHLVRGQWRGYCRWCIRKE</sequence>
<keyword evidence="2 16" id="KW-0244">Early protein</keyword>
<dbReference type="GO" id="GO:0039502">
    <property type="term" value="P:symbiont-mediated suppression of host type I interferon-mediated signaling pathway"/>
    <property type="evidence" value="ECO:0007669"/>
    <property type="project" value="UniProtKB-UniRule"/>
</dbReference>
<evidence type="ECO:0000256" key="15">
    <source>
        <dbReference type="ARBA" id="ARBA00023323"/>
    </source>
</evidence>
<keyword evidence="14 16" id="KW-0899">Viral immunoevasion</keyword>
<comment type="similarity">
    <text evidence="1 16 17">Belongs to the papillomaviridae E6 protein family.</text>
</comment>
<dbReference type="InterPro" id="IPR001334">
    <property type="entry name" value="E6"/>
</dbReference>
<keyword evidence="6 16" id="KW-0479">Metal-binding</keyword>
<protein>
    <recommendedName>
        <fullName evidence="16 17">Protein E6</fullName>
    </recommendedName>
</protein>
<organism evidence="18">
    <name type="scientific">Macaca mulatta papillomavirus 4</name>
    <dbReference type="NCBI Taxonomy" id="2294152"/>
    <lineage>
        <taxon>Viruses</taxon>
        <taxon>Monodnaviria</taxon>
        <taxon>Shotokuvirae</taxon>
        <taxon>Cossaviricota</taxon>
        <taxon>Papovaviricetes</taxon>
        <taxon>Zurhausenvirales</taxon>
        <taxon>Papillomaviridae</taxon>
        <taxon>primate papillomaviruses</taxon>
    </lineage>
</organism>
<dbReference type="EMBL" id="MG837559">
    <property type="protein sequence ID" value="AXN57294.1"/>
    <property type="molecule type" value="Genomic_DNA"/>
</dbReference>
<name>A0A385AH15_9PAPI</name>
<evidence type="ECO:0000256" key="4">
    <source>
        <dbReference type="ARBA" id="ARBA00022581"/>
    </source>
</evidence>
<evidence type="ECO:0000256" key="7">
    <source>
        <dbReference type="ARBA" id="ARBA00022771"/>
    </source>
</evidence>
<evidence type="ECO:0000256" key="3">
    <source>
        <dbReference type="ARBA" id="ARBA00022562"/>
    </source>
</evidence>
<evidence type="ECO:0000313" key="18">
    <source>
        <dbReference type="EMBL" id="AXN57294.1"/>
    </source>
</evidence>
<dbReference type="Pfam" id="PF00518">
    <property type="entry name" value="E6"/>
    <property type="match status" value="1"/>
</dbReference>
<evidence type="ECO:0000256" key="17">
    <source>
        <dbReference type="RuleBase" id="RU363123"/>
    </source>
</evidence>
<dbReference type="InterPro" id="IPR038575">
    <property type="entry name" value="E6_sf"/>
</dbReference>
<dbReference type="SUPFAM" id="SSF161229">
    <property type="entry name" value="E6 C-terminal domain-like"/>
    <property type="match status" value="2"/>
</dbReference>
<evidence type="ECO:0000256" key="2">
    <source>
        <dbReference type="ARBA" id="ARBA00022518"/>
    </source>
</evidence>
<dbReference type="GO" id="GO:0052170">
    <property type="term" value="P:symbiont-mediated suppression of host innate immune response"/>
    <property type="evidence" value="ECO:0007669"/>
    <property type="project" value="UniProtKB-KW"/>
</dbReference>
<keyword evidence="12 16" id="KW-0804">Transcription</keyword>
<proteinExistence type="inferred from homology"/>
<dbReference type="GO" id="GO:0003677">
    <property type="term" value="F:DNA binding"/>
    <property type="evidence" value="ECO:0007669"/>
    <property type="project" value="UniProtKB-UniRule"/>
</dbReference>
<dbReference type="GO" id="GO:0006351">
    <property type="term" value="P:DNA-templated transcription"/>
    <property type="evidence" value="ECO:0007669"/>
    <property type="project" value="UniProtKB-UniRule"/>
</dbReference>
<evidence type="ECO:0000256" key="11">
    <source>
        <dbReference type="ARBA" id="ARBA00023159"/>
    </source>
</evidence>
<comment type="caution">
    <text evidence="16">Lacks conserved residue(s) required for the propagation of feature annotation.</text>
</comment>
<dbReference type="Proteomes" id="UP000289561">
    <property type="component" value="Genome"/>
</dbReference>
<evidence type="ECO:0000256" key="5">
    <source>
        <dbReference type="ARBA" id="ARBA00022632"/>
    </source>
</evidence>
<evidence type="ECO:0000256" key="13">
    <source>
        <dbReference type="ARBA" id="ARBA00023200"/>
    </source>
</evidence>
<evidence type="ECO:0000256" key="12">
    <source>
        <dbReference type="ARBA" id="ARBA00023163"/>
    </source>
</evidence>
<dbReference type="KEGG" id="vg:41702627"/>
<comment type="function">
    <text evidence="16">Plays a major role in the induction and maintenance of cellular transformation. E6 associates with host UBE3A/E6-AP ubiquitin-protein ligase and modulates its activity. Protects host keratinocytes from apoptosis by mediating the degradation of host BAK1. May also inhibit host immune response.</text>
</comment>
<keyword evidence="7 16" id="KW-0863">Zinc-finger</keyword>
<keyword evidence="15 16" id="KW-1119">Modulation of host cell apoptosis by virus</keyword>
<keyword evidence="3 16" id="KW-1048">Host nucleus</keyword>
<reference evidence="18" key="1">
    <citation type="submission" date="2018-01" db="EMBL/GenBank/DDBJ databases">
        <title>Diversity of papillomavirus in Rhesus macaques.</title>
        <authorList>
            <person name="Chen Z."/>
            <person name="Wong P.Y."/>
            <person name="Ho W."/>
            <person name="Chan P."/>
        </authorList>
    </citation>
    <scope>NUCLEOTIDE SEQUENCE [LARGE SCALE GENOMIC DNA]</scope>
    <source>
        <strain evidence="18">PM084S3c176982</strain>
    </source>
</reference>
<keyword evidence="9 16" id="KW-0805">Transcription regulation</keyword>
<evidence type="ECO:0000256" key="9">
    <source>
        <dbReference type="ARBA" id="ARBA00023015"/>
    </source>
</evidence>
<feature type="zinc finger region" evidence="16">
    <location>
        <begin position="100"/>
        <end position="136"/>
    </location>
</feature>
<evidence type="ECO:0000256" key="14">
    <source>
        <dbReference type="ARBA" id="ARBA00023280"/>
    </source>
</evidence>
<comment type="subcellular location">
    <subcellularLocation>
        <location evidence="16 17">Host cytoplasm</location>
    </subcellularLocation>
    <subcellularLocation>
        <location evidence="16 17">Host nucleus</location>
    </subcellularLocation>
</comment>
<evidence type="ECO:0000256" key="8">
    <source>
        <dbReference type="ARBA" id="ARBA00022833"/>
    </source>
</evidence>
<dbReference type="GO" id="GO:0039648">
    <property type="term" value="P:symbiont-mediated perturbation of host ubiquitin-like protein modification"/>
    <property type="evidence" value="ECO:0007669"/>
    <property type="project" value="UniProtKB-UniRule"/>
</dbReference>
<keyword evidence="13 16" id="KW-1035">Host cytoplasm</keyword>
<keyword evidence="10 16" id="KW-0238">DNA-binding</keyword>
<dbReference type="GO" id="GO:0006355">
    <property type="term" value="P:regulation of DNA-templated transcription"/>
    <property type="evidence" value="ECO:0007669"/>
    <property type="project" value="UniProtKB-UniRule"/>
</dbReference>
<keyword evidence="11 16" id="KW-0010">Activator</keyword>
<evidence type="ECO:0000256" key="10">
    <source>
        <dbReference type="ARBA" id="ARBA00023125"/>
    </source>
</evidence>
<evidence type="ECO:0000256" key="1">
    <source>
        <dbReference type="ARBA" id="ARBA00006346"/>
    </source>
</evidence>
<gene>
    <name evidence="16 18" type="primary">E6</name>
</gene>
<evidence type="ECO:0000256" key="16">
    <source>
        <dbReference type="HAMAP-Rule" id="MF_04006"/>
    </source>
</evidence>
<dbReference type="HAMAP" id="MF_04006">
    <property type="entry name" value="HPV_E6"/>
    <property type="match status" value="1"/>
</dbReference>